<sequence>MWCDDFRPTNVLLNKDLKITGVVDWEFSYTAPTEFTYAPPWWLLLERPEYWPQDLDDWTDVFDRRLQTFLQAMIDRENAASTKEEERLSGPMRESWESGDFWIAYAGRRGNASDSIYRKKIDQRFFGQTDNVEDAWRERLDLLSDKEKDEMETLVEKKLKEMENMVLAWDPDEYTLSHIDIAKTYTAKQAKKSEGKEQEEGREDKPKSEDNKVEVHSAKARPADPNVEQIAGKLAELAA</sequence>
<organism evidence="2 3">
    <name type="scientific">Penicillium egyptiacum</name>
    <dbReference type="NCBI Taxonomy" id="1303716"/>
    <lineage>
        <taxon>Eukaryota</taxon>
        <taxon>Fungi</taxon>
        <taxon>Dikarya</taxon>
        <taxon>Ascomycota</taxon>
        <taxon>Pezizomycotina</taxon>
        <taxon>Eurotiomycetes</taxon>
        <taxon>Eurotiomycetidae</taxon>
        <taxon>Eurotiales</taxon>
        <taxon>Aspergillaceae</taxon>
        <taxon>Penicillium</taxon>
    </lineage>
</organism>
<reference evidence="2" key="1">
    <citation type="submission" date="2021-07" db="EMBL/GenBank/DDBJ databases">
        <authorList>
            <person name="Branca A.L. A."/>
        </authorList>
    </citation>
    <scope>NUCLEOTIDE SEQUENCE</scope>
</reference>
<name>A0A9W4P5S8_9EURO</name>
<evidence type="ECO:0008006" key="4">
    <source>
        <dbReference type="Google" id="ProtNLM"/>
    </source>
</evidence>
<accession>A0A9W4P5S8</accession>
<gene>
    <name evidence="2" type="ORF">PEGY_LOCUS4114</name>
</gene>
<evidence type="ECO:0000313" key="2">
    <source>
        <dbReference type="EMBL" id="CAG8895264.1"/>
    </source>
</evidence>
<proteinExistence type="predicted"/>
<feature type="region of interest" description="Disordered" evidence="1">
    <location>
        <begin position="187"/>
        <end position="239"/>
    </location>
</feature>
<comment type="caution">
    <text evidence="2">The sequence shown here is derived from an EMBL/GenBank/DDBJ whole genome shotgun (WGS) entry which is preliminary data.</text>
</comment>
<feature type="compositionally biased region" description="Basic and acidic residues" evidence="1">
    <location>
        <begin position="191"/>
        <end position="217"/>
    </location>
</feature>
<protein>
    <recommendedName>
        <fullName evidence="4">Aminoglycoside phosphotransferase domain-containing protein</fullName>
    </recommendedName>
</protein>
<dbReference type="EMBL" id="CAJVRC010000851">
    <property type="protein sequence ID" value="CAG8895264.1"/>
    <property type="molecule type" value="Genomic_DNA"/>
</dbReference>
<dbReference type="Proteomes" id="UP001154252">
    <property type="component" value="Unassembled WGS sequence"/>
</dbReference>
<evidence type="ECO:0000256" key="1">
    <source>
        <dbReference type="SAM" id="MobiDB-lite"/>
    </source>
</evidence>
<evidence type="ECO:0000313" key="3">
    <source>
        <dbReference type="Proteomes" id="UP001154252"/>
    </source>
</evidence>
<dbReference type="AlphaFoldDB" id="A0A9W4P5S8"/>
<dbReference type="OrthoDB" id="5412996at2759"/>
<keyword evidence="3" id="KW-1185">Reference proteome</keyword>